<dbReference type="EMBL" id="WHPF01000001">
    <property type="protein sequence ID" value="NNV53837.1"/>
    <property type="molecule type" value="Genomic_DNA"/>
</dbReference>
<dbReference type="InterPro" id="IPR029063">
    <property type="entry name" value="SAM-dependent_MTases_sf"/>
</dbReference>
<keyword evidence="1" id="KW-0808">Transferase</keyword>
<name>A0A8J8JPP9_9BACT</name>
<proteinExistence type="predicted"/>
<dbReference type="PANTHER" id="PTHR43861">
    <property type="entry name" value="TRANS-ACONITATE 2-METHYLTRANSFERASE-RELATED"/>
    <property type="match status" value="1"/>
</dbReference>
<accession>A0A8J8JPP9</accession>
<reference evidence="1" key="1">
    <citation type="submission" date="2019-10" db="EMBL/GenBank/DDBJ databases">
        <title>Draft genome sequence of Panacibacter sp. KCS-6.</title>
        <authorList>
            <person name="Yim K.J."/>
        </authorList>
    </citation>
    <scope>NUCLEOTIDE SEQUENCE</scope>
    <source>
        <strain evidence="1">KCS-6</strain>
    </source>
</reference>
<dbReference type="PANTHER" id="PTHR43861:SF6">
    <property type="entry name" value="METHYLTRANSFERASE TYPE 11"/>
    <property type="match status" value="1"/>
</dbReference>
<dbReference type="CDD" id="cd02440">
    <property type="entry name" value="AdoMet_MTases"/>
    <property type="match status" value="1"/>
</dbReference>
<gene>
    <name evidence="1" type="ORF">GD597_00100</name>
</gene>
<dbReference type="Proteomes" id="UP000598971">
    <property type="component" value="Unassembled WGS sequence"/>
</dbReference>
<dbReference type="SUPFAM" id="SSF53335">
    <property type="entry name" value="S-adenosyl-L-methionine-dependent methyltransferases"/>
    <property type="match status" value="1"/>
</dbReference>
<dbReference type="GO" id="GO:0008168">
    <property type="term" value="F:methyltransferase activity"/>
    <property type="evidence" value="ECO:0007669"/>
    <property type="project" value="UniProtKB-KW"/>
</dbReference>
<organism evidence="1 2">
    <name type="scientific">Limnovirga soli</name>
    <dbReference type="NCBI Taxonomy" id="2656915"/>
    <lineage>
        <taxon>Bacteria</taxon>
        <taxon>Pseudomonadati</taxon>
        <taxon>Bacteroidota</taxon>
        <taxon>Chitinophagia</taxon>
        <taxon>Chitinophagales</taxon>
        <taxon>Chitinophagaceae</taxon>
        <taxon>Limnovirga</taxon>
    </lineage>
</organism>
<protein>
    <submittedName>
        <fullName evidence="1">Methyltransferase domain-containing protein</fullName>
    </submittedName>
</protein>
<keyword evidence="1" id="KW-0489">Methyltransferase</keyword>
<evidence type="ECO:0000313" key="2">
    <source>
        <dbReference type="Proteomes" id="UP000598971"/>
    </source>
</evidence>
<dbReference type="Pfam" id="PF13489">
    <property type="entry name" value="Methyltransf_23"/>
    <property type="match status" value="1"/>
</dbReference>
<dbReference type="GO" id="GO:0032259">
    <property type="term" value="P:methylation"/>
    <property type="evidence" value="ECO:0007669"/>
    <property type="project" value="UniProtKB-KW"/>
</dbReference>
<comment type="caution">
    <text evidence="1">The sequence shown here is derived from an EMBL/GenBank/DDBJ whole genome shotgun (WGS) entry which is preliminary data.</text>
</comment>
<dbReference type="Gene3D" id="3.40.50.150">
    <property type="entry name" value="Vaccinia Virus protein VP39"/>
    <property type="match status" value="1"/>
</dbReference>
<evidence type="ECO:0000313" key="1">
    <source>
        <dbReference type="EMBL" id="NNV53837.1"/>
    </source>
</evidence>
<dbReference type="RefSeq" id="WP_171605755.1">
    <property type="nucleotide sequence ID" value="NZ_WHPF01000001.1"/>
</dbReference>
<keyword evidence="2" id="KW-1185">Reference proteome</keyword>
<sequence length="299" mass="34327">MSNLITYRQCPICSSTQITAVLDAKDYTVSKNNFSIWHCQQCNGRFTQHVPDAASIGAYYQSADYISHSDTKKGLVNRLYHFVRSYTLQSKKNLVKEVSRRQNGVLLDVGAGTGAFAATMQQANWQVTGLEPDAIARENAMRNHGLPLESLSQLFSFPAQSFDVITMWHVLEHVHDLHPYIKTFQKILKQQGVLIIAVPNYTSYDATLYNRYWAAYDVPRHLYHFSPQSMQQLMAQHGFIVDAYRPMWFDSFYVAMLSEQYKNGHNNFLNAIWNGFISNLKTLANTERCSSVIYIIRKK</sequence>
<dbReference type="AlphaFoldDB" id="A0A8J8JPP9"/>